<dbReference type="RefSeq" id="WP_172683611.1">
    <property type="nucleotide sequence ID" value="NZ_CABIXC010000003.1"/>
</dbReference>
<dbReference type="Proteomes" id="UP000095651">
    <property type="component" value="Unassembled WGS sequence"/>
</dbReference>
<reference evidence="1" key="1">
    <citation type="submission" date="2015-09" db="EMBL/GenBank/DDBJ databases">
        <authorList>
            <consortium name="Pathogen Informatics"/>
        </authorList>
    </citation>
    <scope>NUCLEOTIDE SEQUENCE [LARGE SCALE GENOMIC DNA]</scope>
    <source>
        <strain evidence="1">2789STDY5608850</strain>
    </source>
</reference>
<evidence type="ECO:0000313" key="1">
    <source>
        <dbReference type="EMBL" id="CUO01884.1"/>
    </source>
</evidence>
<dbReference type="EMBL" id="CYZE01000003">
    <property type="protein sequence ID" value="CUO01884.1"/>
    <property type="molecule type" value="Genomic_DNA"/>
</dbReference>
<organism evidence="1 2">
    <name type="scientific">Hungatella hathewayi</name>
    <dbReference type="NCBI Taxonomy" id="154046"/>
    <lineage>
        <taxon>Bacteria</taxon>
        <taxon>Bacillati</taxon>
        <taxon>Bacillota</taxon>
        <taxon>Clostridia</taxon>
        <taxon>Lachnospirales</taxon>
        <taxon>Lachnospiraceae</taxon>
        <taxon>Hungatella</taxon>
    </lineage>
</organism>
<dbReference type="InterPro" id="IPR021686">
    <property type="entry name" value="DUF3268"/>
</dbReference>
<evidence type="ECO:0000313" key="2">
    <source>
        <dbReference type="Proteomes" id="UP000095651"/>
    </source>
</evidence>
<gene>
    <name evidence="1" type="ORF">ERS852407_01653</name>
</gene>
<protein>
    <submittedName>
        <fullName evidence="1">Protein of uncharacterized function (DUF3268)</fullName>
    </submittedName>
</protein>
<name>A0A174BMA2_9FIRM</name>
<proteinExistence type="predicted"/>
<dbReference type="AlphaFoldDB" id="A0A174BMA2"/>
<sequence length="151" mass="17166">MKKKQKVVRIHPRKKPNLAMPVCPYCGRDAVMRPAEYVYGDDTIIAGSMLYVCSGYPDCNSYVGVHRGTKKPMGSLADKELRNKRIRAHRAMNRLIESGCMCKNGVYAWLSCSLNLPPKETHIGCFSDYMCEQTIMECERVLENWKGKRAA</sequence>
<accession>A0A174BMA2</accession>
<dbReference type="Pfam" id="PF11672">
    <property type="entry name" value="DUF3268"/>
    <property type="match status" value="1"/>
</dbReference>